<dbReference type="EMBL" id="FLQU01001729">
    <property type="protein sequence ID" value="SBS94241.1"/>
    <property type="molecule type" value="Genomic_DNA"/>
</dbReference>
<dbReference type="Proteomes" id="UP000078546">
    <property type="component" value="Unassembled WGS sequence"/>
</dbReference>
<feature type="domain" description="Tryptophan/threonine-rich plasmodium antigen C-terminal" evidence="1">
    <location>
        <begin position="6"/>
        <end position="128"/>
    </location>
</feature>
<evidence type="ECO:0000313" key="3">
    <source>
        <dbReference type="EMBL" id="SBT02833.1"/>
    </source>
</evidence>
<reference evidence="4 5" key="1">
    <citation type="submission" date="2016-05" db="EMBL/GenBank/DDBJ databases">
        <authorList>
            <person name="Naeem Raeece"/>
        </authorList>
    </citation>
    <scope>NUCLEOTIDE SEQUENCE [LARGE SCALE GENOMIC DNA]</scope>
</reference>
<reference evidence="2" key="2">
    <citation type="submission" date="2016-05" db="EMBL/GenBank/DDBJ databases">
        <authorList>
            <person name="Lavstsen T."/>
            <person name="Jespersen J.S."/>
        </authorList>
    </citation>
    <scope>NUCLEOTIDE SEQUENCE [LARGE SCALE GENOMIC DNA]</scope>
</reference>
<dbReference type="Proteomes" id="UP000078560">
    <property type="component" value="Unassembled WGS sequence"/>
</dbReference>
<proteinExistence type="predicted"/>
<dbReference type="AlphaFoldDB" id="A0A1A8WQW4"/>
<accession>A0A1A8WQW4</accession>
<protein>
    <submittedName>
        <fullName evidence="2">Tryptophan-rich antigen</fullName>
    </submittedName>
</protein>
<organism evidence="2 5">
    <name type="scientific">Plasmodium ovale curtisi</name>
    <dbReference type="NCBI Taxonomy" id="864141"/>
    <lineage>
        <taxon>Eukaryota</taxon>
        <taxon>Sar</taxon>
        <taxon>Alveolata</taxon>
        <taxon>Apicomplexa</taxon>
        <taxon>Aconoidasida</taxon>
        <taxon>Haemosporida</taxon>
        <taxon>Plasmodiidae</taxon>
        <taxon>Plasmodium</taxon>
        <taxon>Plasmodium (Plasmodium)</taxon>
    </lineage>
</organism>
<evidence type="ECO:0000313" key="4">
    <source>
        <dbReference type="Proteomes" id="UP000078546"/>
    </source>
</evidence>
<dbReference type="EMBL" id="FLQV01003785">
    <property type="protein sequence ID" value="SBT02833.1"/>
    <property type="molecule type" value="Genomic_DNA"/>
</dbReference>
<dbReference type="Pfam" id="PF12319">
    <property type="entry name" value="TryThrA_C"/>
    <property type="match status" value="1"/>
</dbReference>
<dbReference type="InterPro" id="IPR022089">
    <property type="entry name" value="Plasmodium-antigen_C"/>
</dbReference>
<evidence type="ECO:0000313" key="2">
    <source>
        <dbReference type="EMBL" id="SBS94241.1"/>
    </source>
</evidence>
<evidence type="ECO:0000259" key="1">
    <source>
        <dbReference type="Pfam" id="PF12319"/>
    </source>
</evidence>
<evidence type="ECO:0000313" key="5">
    <source>
        <dbReference type="Proteomes" id="UP000078560"/>
    </source>
</evidence>
<name>A0A1A8WQW4_PLAOA</name>
<sequence length="186" mass="23360">MLLLLKCKDDYPNFKCSAYGDTREWLDNKRDDFEKYKNILERKWKHYKGNLQSTNAKKSMNDCSKWSKEDWENWMKDKGFDFMNQQVQSWLDGNKKKYDDMTNKHWSDWMKKKRDDLDENEWKKKEEKRESWTKFTDAKGKKHTKKYHDEWTHWNGDMQYNFKKWYPDFMGKWLKEENWKTWVKEI</sequence>
<gene>
    <name evidence="3" type="ORF">POVCU1_081270</name>
    <name evidence="2" type="ORF">POVCU2_0086860</name>
</gene>